<name>A0A3S5Y8X5_RHOH1</name>
<protein>
    <submittedName>
        <fullName evidence="2">Secreted protein</fullName>
    </submittedName>
</protein>
<dbReference type="Proteomes" id="UP001154400">
    <property type="component" value="Chromosome"/>
</dbReference>
<dbReference type="EMBL" id="FN563149">
    <property type="protein sequence ID" value="CBH49012.1"/>
    <property type="molecule type" value="Genomic_DNA"/>
</dbReference>
<evidence type="ECO:0000313" key="3">
    <source>
        <dbReference type="Proteomes" id="UP000006892"/>
    </source>
</evidence>
<dbReference type="AlphaFoldDB" id="A0A3S5Y8X5"/>
<dbReference type="KEGG" id="req:REQ_29970"/>
<gene>
    <name evidence="2" type="ordered locus">REQ_29970</name>
</gene>
<accession>A0A3S5Y8X5</accession>
<proteinExistence type="predicted"/>
<organism evidence="2">
    <name type="scientific">Rhodococcus hoagii (strain 103S)</name>
    <name type="common">Rhodococcus equi</name>
    <dbReference type="NCBI Taxonomy" id="685727"/>
    <lineage>
        <taxon>Bacteria</taxon>
        <taxon>Bacillati</taxon>
        <taxon>Actinomycetota</taxon>
        <taxon>Actinomycetes</taxon>
        <taxon>Mycobacteriales</taxon>
        <taxon>Nocardiaceae</taxon>
        <taxon>Prescottella</taxon>
    </lineage>
</organism>
<feature type="chain" id="PRO_5018680128" evidence="1">
    <location>
        <begin position="27"/>
        <end position="152"/>
    </location>
</feature>
<evidence type="ECO:0000313" key="2">
    <source>
        <dbReference type="EMBL" id="CBH49012.1"/>
    </source>
</evidence>
<reference evidence="2" key="1">
    <citation type="journal article" date="2010" name="PLoS Genet.">
        <title>The genome of a pathogenic rhodococcus: cooptive virulence underpinned by key gene acquisitions.</title>
        <authorList>
            <person name="Letek M."/>
            <person name="Gonzalez P."/>
            <person name="Macarthur I."/>
            <person name="Rodriguez H."/>
            <person name="Freeman T.C."/>
            <person name="Valero-Rello A."/>
            <person name="Blanco M."/>
            <person name="Buckley T."/>
            <person name="Cherevach I."/>
            <person name="Fahey R."/>
            <person name="Hapeshi A."/>
            <person name="Holdstock J."/>
            <person name="Leadon D."/>
            <person name="Navas J."/>
            <person name="Ocampo A."/>
            <person name="Quail M.A."/>
            <person name="Sanders M."/>
            <person name="Scortti M.M."/>
            <person name="Prescott J.F."/>
            <person name="Fogarty U."/>
            <person name="Meijer W.G."/>
            <person name="Parkhill J."/>
            <person name="Bentley S.D."/>
            <person name="Vazquez-Boland J.A."/>
        </authorList>
    </citation>
    <scope>NUCLEOTIDE SEQUENCE [LARGE SCALE GENOMIC DNA]</scope>
    <source>
        <strain evidence="2 3">103S</strain>
    </source>
</reference>
<keyword evidence="1" id="KW-0732">Signal</keyword>
<sequence>MAGGRKRHVAGAAAAGALAVAETFGAAPAAATVTGQGDVRTFGNSILVTMLNIDSTTDAPARCATVVFDTAGRPVITDLQEIYDGGLGIWWTTMPTETLHLAGQYTGSADYRVTTECRDDDGVVRLADTVVTLPEGELVGNPTRYSELFGPF</sequence>
<feature type="signal peptide" evidence="1">
    <location>
        <begin position="1"/>
        <end position="26"/>
    </location>
</feature>
<evidence type="ECO:0000256" key="1">
    <source>
        <dbReference type="SAM" id="SignalP"/>
    </source>
</evidence>
<dbReference type="RefSeq" id="WP_013416510.1">
    <property type="nucleotide sequence ID" value="NC_014659.1"/>
</dbReference>